<name>A0A1H1WNS9_9ACTN</name>
<proteinExistence type="predicted"/>
<organism evidence="1 2">
    <name type="scientific">Actinoplanes derwentensis</name>
    <dbReference type="NCBI Taxonomy" id="113562"/>
    <lineage>
        <taxon>Bacteria</taxon>
        <taxon>Bacillati</taxon>
        <taxon>Actinomycetota</taxon>
        <taxon>Actinomycetes</taxon>
        <taxon>Micromonosporales</taxon>
        <taxon>Micromonosporaceae</taxon>
        <taxon>Actinoplanes</taxon>
    </lineage>
</organism>
<evidence type="ECO:0000313" key="1">
    <source>
        <dbReference type="EMBL" id="SDS98927.1"/>
    </source>
</evidence>
<reference evidence="1 2" key="1">
    <citation type="submission" date="2016-10" db="EMBL/GenBank/DDBJ databases">
        <authorList>
            <person name="de Groot N.N."/>
        </authorList>
    </citation>
    <scope>NUCLEOTIDE SEQUENCE [LARGE SCALE GENOMIC DNA]</scope>
    <source>
        <strain evidence="1 2">DSM 43941</strain>
    </source>
</reference>
<dbReference type="CDD" id="cd11532">
    <property type="entry name" value="NTP-PPase_COG4997"/>
    <property type="match status" value="1"/>
</dbReference>
<gene>
    <name evidence="1" type="ORF">SAMN04489716_2183</name>
</gene>
<dbReference type="Proteomes" id="UP000198688">
    <property type="component" value="Chromosome I"/>
</dbReference>
<protein>
    <submittedName>
        <fullName evidence="1">Predicted house-cleaning noncanonical NTP pyrophosphatase, all-alpha NTP-PPase (MazG) superfamily</fullName>
    </submittedName>
</protein>
<keyword evidence="2" id="KW-1185">Reference proteome</keyword>
<dbReference type="EMBL" id="LT629758">
    <property type="protein sequence ID" value="SDS98927.1"/>
    <property type="molecule type" value="Genomic_DNA"/>
</dbReference>
<accession>A0A1H1WNS9</accession>
<dbReference type="STRING" id="113562.SAMN04489716_2183"/>
<dbReference type="RefSeq" id="WP_092543923.1">
    <property type="nucleotide sequence ID" value="NZ_BOMJ01000039.1"/>
</dbReference>
<dbReference type="AlphaFoldDB" id="A0A1H1WNS9"/>
<dbReference type="InterPro" id="IPR038735">
    <property type="entry name" value="MSMEG_1276-like_NTP-PPase_dom"/>
</dbReference>
<sequence length="112" mass="12342">MSREQKIVYGKLVRDRIPEIISADGRTPRVRVLEAQELLPALIAKLHEEAEEVASAEPGERLGELADIREVVAALTVALGFTEAEVDEAAAAKRAQRGGFTRRLWLDEVLVP</sequence>
<evidence type="ECO:0000313" key="2">
    <source>
        <dbReference type="Proteomes" id="UP000198688"/>
    </source>
</evidence>
<dbReference type="OrthoDB" id="9813491at2"/>